<evidence type="ECO:0000313" key="5">
    <source>
        <dbReference type="EMBL" id="KAK1625102.1"/>
    </source>
</evidence>
<comment type="caution">
    <text evidence="5">The sequence shown here is derived from an EMBL/GenBank/DDBJ whole genome shotgun (WGS) entry which is preliminary data.</text>
</comment>
<evidence type="ECO:0000256" key="2">
    <source>
        <dbReference type="ARBA" id="ARBA00022679"/>
    </source>
</evidence>
<dbReference type="Proteomes" id="UP001243989">
    <property type="component" value="Unassembled WGS sequence"/>
</dbReference>
<reference evidence="5" key="1">
    <citation type="submission" date="2021-06" db="EMBL/GenBank/DDBJ databases">
        <title>Comparative genomics, transcriptomics and evolutionary studies reveal genomic signatures of adaptation to plant cell wall in hemibiotrophic fungi.</title>
        <authorList>
            <consortium name="DOE Joint Genome Institute"/>
            <person name="Baroncelli R."/>
            <person name="Diaz J.F."/>
            <person name="Benocci T."/>
            <person name="Peng M."/>
            <person name="Battaglia E."/>
            <person name="Haridas S."/>
            <person name="Andreopoulos W."/>
            <person name="Labutti K."/>
            <person name="Pangilinan J."/>
            <person name="Floch G.L."/>
            <person name="Makela M.R."/>
            <person name="Henrissat B."/>
            <person name="Grigoriev I.V."/>
            <person name="Crouch J.A."/>
            <person name="De Vries R.P."/>
            <person name="Sukno S.A."/>
            <person name="Thon M.R."/>
        </authorList>
    </citation>
    <scope>NUCLEOTIDE SEQUENCE</scope>
    <source>
        <strain evidence="5">CBS 102054</strain>
    </source>
</reference>
<dbReference type="Gene3D" id="3.40.50.150">
    <property type="entry name" value="Vaccinia Virus protein VP39"/>
    <property type="match status" value="1"/>
</dbReference>
<evidence type="ECO:0000256" key="3">
    <source>
        <dbReference type="ARBA" id="ARBA00022691"/>
    </source>
</evidence>
<organism evidence="5 6">
    <name type="scientific">Colletotrichum phormii</name>
    <dbReference type="NCBI Taxonomy" id="359342"/>
    <lineage>
        <taxon>Eukaryota</taxon>
        <taxon>Fungi</taxon>
        <taxon>Dikarya</taxon>
        <taxon>Ascomycota</taxon>
        <taxon>Pezizomycotina</taxon>
        <taxon>Sordariomycetes</taxon>
        <taxon>Hypocreomycetidae</taxon>
        <taxon>Glomerellales</taxon>
        <taxon>Glomerellaceae</taxon>
        <taxon>Colletotrichum</taxon>
        <taxon>Colletotrichum acutatum species complex</taxon>
    </lineage>
</organism>
<dbReference type="InterPro" id="IPR050362">
    <property type="entry name" value="Cation-dep_OMT"/>
</dbReference>
<keyword evidence="2" id="KW-0808">Transferase</keyword>
<evidence type="ECO:0000313" key="6">
    <source>
        <dbReference type="Proteomes" id="UP001243989"/>
    </source>
</evidence>
<dbReference type="PANTHER" id="PTHR10509">
    <property type="entry name" value="O-METHYLTRANSFERASE-RELATED"/>
    <property type="match status" value="1"/>
</dbReference>
<evidence type="ECO:0000256" key="1">
    <source>
        <dbReference type="ARBA" id="ARBA00022603"/>
    </source>
</evidence>
<dbReference type="GeneID" id="85470064"/>
<protein>
    <submittedName>
        <fullName evidence="5">O-methyltransferase</fullName>
    </submittedName>
</protein>
<proteinExistence type="inferred from homology"/>
<dbReference type="GO" id="GO:0008171">
    <property type="term" value="F:O-methyltransferase activity"/>
    <property type="evidence" value="ECO:0007669"/>
    <property type="project" value="InterPro"/>
</dbReference>
<name>A0AAI9ZIX9_9PEZI</name>
<dbReference type="GO" id="GO:0032259">
    <property type="term" value="P:methylation"/>
    <property type="evidence" value="ECO:0007669"/>
    <property type="project" value="UniProtKB-KW"/>
</dbReference>
<dbReference type="CDD" id="cd02440">
    <property type="entry name" value="AdoMet_MTases"/>
    <property type="match status" value="1"/>
</dbReference>
<sequence length="224" mass="24330">MTTEEQNTVAAADAIESVARANLLPPNEKLDNAIANSQKHDWPEITVSPLQGQFLAIQCKLMGAKEVLEIGTLGGYSTIWLAEAGAKVTSCYIEINLKHRDVALQNVSGLDTEIILGSALGVLPKLAAEGRKFDMVFCDASWGEQEKYFDRAVKLSRPKGCIHIDNVVWNILSQGKAKEGKESLLSYVGKNKRVTATLVPMISTAHTVHEGRTVLDGFLLAVVN</sequence>
<accession>A0AAI9ZIX9</accession>
<keyword evidence="1" id="KW-0489">Methyltransferase</keyword>
<dbReference type="InterPro" id="IPR029063">
    <property type="entry name" value="SAM-dependent_MTases_sf"/>
</dbReference>
<evidence type="ECO:0000256" key="4">
    <source>
        <dbReference type="ARBA" id="ARBA00023453"/>
    </source>
</evidence>
<dbReference type="GO" id="GO:0008757">
    <property type="term" value="F:S-adenosylmethionine-dependent methyltransferase activity"/>
    <property type="evidence" value="ECO:0007669"/>
    <property type="project" value="TreeGrafter"/>
</dbReference>
<keyword evidence="3" id="KW-0949">S-adenosyl-L-methionine</keyword>
<gene>
    <name evidence="5" type="ORF">BDP81DRAFT_328298</name>
</gene>
<keyword evidence="6" id="KW-1185">Reference proteome</keyword>
<dbReference type="InterPro" id="IPR002935">
    <property type="entry name" value="SAM_O-MeTrfase"/>
</dbReference>
<dbReference type="EMBL" id="JAHMHQ010000021">
    <property type="protein sequence ID" value="KAK1625102.1"/>
    <property type="molecule type" value="Genomic_DNA"/>
</dbReference>
<dbReference type="Pfam" id="PF01596">
    <property type="entry name" value="Methyltransf_3"/>
    <property type="match status" value="1"/>
</dbReference>
<dbReference type="PANTHER" id="PTHR10509:SF14">
    <property type="entry name" value="CAFFEOYL-COA O-METHYLTRANSFERASE 3-RELATED"/>
    <property type="match status" value="1"/>
</dbReference>
<dbReference type="AlphaFoldDB" id="A0AAI9ZIX9"/>
<dbReference type="SUPFAM" id="SSF53335">
    <property type="entry name" value="S-adenosyl-L-methionine-dependent methyltransferases"/>
    <property type="match status" value="1"/>
</dbReference>
<dbReference type="PROSITE" id="PS51682">
    <property type="entry name" value="SAM_OMT_I"/>
    <property type="match status" value="1"/>
</dbReference>
<comment type="similarity">
    <text evidence="4">Belongs to the class I-like SAM-binding methyltransferase superfamily. Cation-dependent O-methyltransferase family.</text>
</comment>
<dbReference type="RefSeq" id="XP_060441097.1">
    <property type="nucleotide sequence ID" value="XM_060585202.1"/>
</dbReference>